<proteinExistence type="predicted"/>
<feature type="compositionally biased region" description="Pro residues" evidence="1">
    <location>
        <begin position="35"/>
        <end position="53"/>
    </location>
</feature>
<organism evidence="2 3">
    <name type="scientific">Mycena pura</name>
    <dbReference type="NCBI Taxonomy" id="153505"/>
    <lineage>
        <taxon>Eukaryota</taxon>
        <taxon>Fungi</taxon>
        <taxon>Dikarya</taxon>
        <taxon>Basidiomycota</taxon>
        <taxon>Agaricomycotina</taxon>
        <taxon>Agaricomycetes</taxon>
        <taxon>Agaricomycetidae</taxon>
        <taxon>Agaricales</taxon>
        <taxon>Marasmiineae</taxon>
        <taxon>Mycenaceae</taxon>
        <taxon>Mycena</taxon>
    </lineage>
</organism>
<sequence>MLCRLSGRVPCLATPRQQLRPTGLVSARPAAAARHPPPVPAATRHPPPASRLPRPFPPLPTACPAACPTAPPDARRPPLPPPPRLCMTGGGRSVTGQAAAGRVADKRSDRAIVAPKTLVCAVVELAHTGGGSLAAECLRLHKFLRLRICAMWCCGNFYQPAVQDITKLGSNTPHLLVQALHANCTLHPTV</sequence>
<comment type="caution">
    <text evidence="2">The sequence shown here is derived from an EMBL/GenBank/DDBJ whole genome shotgun (WGS) entry which is preliminary data.</text>
</comment>
<protein>
    <submittedName>
        <fullName evidence="2">Uncharacterized protein</fullName>
    </submittedName>
</protein>
<evidence type="ECO:0000256" key="1">
    <source>
        <dbReference type="SAM" id="MobiDB-lite"/>
    </source>
</evidence>
<accession>A0AAD6YEG9</accession>
<dbReference type="EMBL" id="JARJCW010000032">
    <property type="protein sequence ID" value="KAJ7208909.1"/>
    <property type="molecule type" value="Genomic_DNA"/>
</dbReference>
<evidence type="ECO:0000313" key="3">
    <source>
        <dbReference type="Proteomes" id="UP001219525"/>
    </source>
</evidence>
<gene>
    <name evidence="2" type="ORF">GGX14DRAFT_566607</name>
</gene>
<reference evidence="2" key="1">
    <citation type="submission" date="2023-03" db="EMBL/GenBank/DDBJ databases">
        <title>Massive genome expansion in bonnet fungi (Mycena s.s.) driven by repeated elements and novel gene families across ecological guilds.</title>
        <authorList>
            <consortium name="Lawrence Berkeley National Laboratory"/>
            <person name="Harder C.B."/>
            <person name="Miyauchi S."/>
            <person name="Viragh M."/>
            <person name="Kuo A."/>
            <person name="Thoen E."/>
            <person name="Andreopoulos B."/>
            <person name="Lu D."/>
            <person name="Skrede I."/>
            <person name="Drula E."/>
            <person name="Henrissat B."/>
            <person name="Morin E."/>
            <person name="Kohler A."/>
            <person name="Barry K."/>
            <person name="LaButti K."/>
            <person name="Morin E."/>
            <person name="Salamov A."/>
            <person name="Lipzen A."/>
            <person name="Mereny Z."/>
            <person name="Hegedus B."/>
            <person name="Baldrian P."/>
            <person name="Stursova M."/>
            <person name="Weitz H."/>
            <person name="Taylor A."/>
            <person name="Grigoriev I.V."/>
            <person name="Nagy L.G."/>
            <person name="Martin F."/>
            <person name="Kauserud H."/>
        </authorList>
    </citation>
    <scope>NUCLEOTIDE SEQUENCE</scope>
    <source>
        <strain evidence="2">9144</strain>
    </source>
</reference>
<dbReference type="Proteomes" id="UP001219525">
    <property type="component" value="Unassembled WGS sequence"/>
</dbReference>
<keyword evidence="3" id="KW-1185">Reference proteome</keyword>
<name>A0AAD6YEG9_9AGAR</name>
<evidence type="ECO:0000313" key="2">
    <source>
        <dbReference type="EMBL" id="KAJ7208909.1"/>
    </source>
</evidence>
<feature type="region of interest" description="Disordered" evidence="1">
    <location>
        <begin position="20"/>
        <end position="53"/>
    </location>
</feature>
<dbReference type="AlphaFoldDB" id="A0AAD6YEG9"/>